<dbReference type="Gene3D" id="1.25.40.10">
    <property type="entry name" value="Tetratricopeptide repeat domain"/>
    <property type="match status" value="3"/>
</dbReference>
<accession>A0A0L1IRI2</accession>
<dbReference type="Pfam" id="PF13432">
    <property type="entry name" value="TPR_16"/>
    <property type="match status" value="1"/>
</dbReference>
<keyword evidence="1" id="KW-0802">TPR repeat</keyword>
<evidence type="ECO:0000256" key="3">
    <source>
        <dbReference type="SAM" id="Phobius"/>
    </source>
</evidence>
<keyword evidence="3" id="KW-0812">Transmembrane</keyword>
<evidence type="ECO:0000313" key="4">
    <source>
        <dbReference type="EMBL" id="KNG81970.1"/>
    </source>
</evidence>
<feature type="transmembrane region" description="Helical" evidence="3">
    <location>
        <begin position="1080"/>
        <end position="1099"/>
    </location>
</feature>
<dbReference type="EMBL" id="JNOM01000391">
    <property type="protein sequence ID" value="KNG81970.1"/>
    <property type="molecule type" value="Genomic_DNA"/>
</dbReference>
<dbReference type="PANTHER" id="PTHR23082:SF0">
    <property type="entry name" value="GENERAL TRANSCRIPTION FACTOR 3C POLYPEPTIDE 3"/>
    <property type="match status" value="1"/>
</dbReference>
<gene>
    <name evidence="4" type="ORF">ANOM_010281</name>
</gene>
<dbReference type="GeneID" id="26812085"/>
<keyword evidence="5" id="KW-1185">Reference proteome</keyword>
<feature type="compositionally biased region" description="Acidic residues" evidence="2">
    <location>
        <begin position="66"/>
        <end position="111"/>
    </location>
</feature>
<dbReference type="PANTHER" id="PTHR23082">
    <property type="entry name" value="TRANSCRIPTION INITIATION FACTOR IIIC TFIIIC , POLYPEPTIDE 3-RELATED"/>
    <property type="match status" value="1"/>
</dbReference>
<feature type="region of interest" description="Disordered" evidence="2">
    <location>
        <begin position="1"/>
        <end position="150"/>
    </location>
</feature>
<sequence length="1119" mass="127877">MDVPDQLNHNSQAGEVAYPDIDETIHYPWQGPQQTAQPDPIHSVLDPRLYKDLFPSNASELPGEIPLDEDEDAEEYAEIDDSAEDSTYEFSPEESSTDEELTDEGDDGDDDSYSRRRRRRRGTGPFSGRYGARGGKGIKRGPRKPLEPSPEFKILHSEATSAFIDGEYDRAIELVKQAIQINPEMFAAHSLLSEIWLAQGHKDKALTALFSGAHTRPKDPTVWAKVARMILERAGEDRQSTLNDVVYCYSRVIDINPKNYNVRFQRAAIYRELGYNGRAATEYERILKDLPHNARALRHIAEIYIDLNDVQRAVDHWADSVEYFLSLDPEEAPEFSWSDVNIYAELYGYLNQPEKGLWALKTLSRWLLGRKNDTMWEKFDEDDREWDARRWPRDSYGLGLPLELRIKLGLFRLRMGYQHKDEALHHFGWLNPDDTSEGARLFDYGDLFREVADALKDVGLFEDALRFYMPLQQTEEYADVSFFMAVGDCFRNLDKLEDAENCYLTVAEHDARNIESRVQLAKLYEAIGMSEQALKYVNEAVLLGRQETRGNRRRKDTRLEQLVMEFKLAEGEIGAPGLSSVAPDSVGNDVTAPSLTTKSAAVLGRKDSVEAENERTESIQFLYTKLQQLQSRVKAGELEATEDWLDIADALLREFRSNRFFYPLQRNVMFLGYSREAQKKAGKTKSQTIMEEMQEMAGRLHESLGTITEEPLQGAIPTDYHGISFDEWLDLFLQYALVVAGQGEPEEAYDSLAAAADASIWYHSKPSTRLIHVCWFTCALRAQDEETLANEARWFIKEYQFVTDTYRLFSMLSRLCGDPHRSLFHSSANMKFMLRQIKAMDYTIPDEAPGLRSSKPVRESIYQERARLSTRDENGEVIPAEAMDVALLVLYGHILYSGNSFLPALNYFFRAYALDDQNATVLLSIALCYIHHALKRQSENRHFMIMQGLSFMEEYRRVRERPGSLLQERQEMEFNYARVWHMLGLSNLAVEGYQRVLKLGKQIQAEGRGPQPAVRVTRHVDNDVDMRDAGSEQEPFVEDFSPEAALALQTLYALSGDLHLAKDVTANCHQDLNSGHATSFLATVSAYIYALAMLVINVVKSCYLEFNRLVDGIHFARKC</sequence>
<evidence type="ECO:0000256" key="1">
    <source>
        <dbReference type="PROSITE-ProRule" id="PRU00339"/>
    </source>
</evidence>
<feature type="repeat" description="TPR" evidence="1">
    <location>
        <begin position="152"/>
        <end position="185"/>
    </location>
</feature>
<dbReference type="Pfam" id="PF14559">
    <property type="entry name" value="TPR_19"/>
    <property type="match status" value="1"/>
</dbReference>
<dbReference type="AlphaFoldDB" id="A0A0L1IRI2"/>
<reference evidence="4 5" key="1">
    <citation type="submission" date="2014-06" db="EMBL/GenBank/DDBJ databases">
        <title>The Genome of the Aflatoxigenic Filamentous Fungus Aspergillus nomius.</title>
        <authorList>
            <person name="Moore M.G."/>
            <person name="Shannon B.M."/>
            <person name="Brian M.M."/>
        </authorList>
    </citation>
    <scope>NUCLEOTIDE SEQUENCE [LARGE SCALE GENOMIC DNA]</scope>
    <source>
        <strain evidence="4 5">NRRL 13137</strain>
    </source>
</reference>
<keyword evidence="3" id="KW-0472">Membrane</keyword>
<dbReference type="GO" id="GO:0000127">
    <property type="term" value="C:transcription factor TFIIIC complex"/>
    <property type="evidence" value="ECO:0007669"/>
    <property type="project" value="TreeGrafter"/>
</dbReference>
<dbReference type="OrthoDB" id="9991317at2759"/>
<dbReference type="InterPro" id="IPR019734">
    <property type="entry name" value="TPR_rpt"/>
</dbReference>
<organism evidence="4 5">
    <name type="scientific">Aspergillus nomiae NRRL (strain ATCC 15546 / NRRL 13137 / CBS 260.88 / M93)</name>
    <dbReference type="NCBI Taxonomy" id="1509407"/>
    <lineage>
        <taxon>Eukaryota</taxon>
        <taxon>Fungi</taxon>
        <taxon>Dikarya</taxon>
        <taxon>Ascomycota</taxon>
        <taxon>Pezizomycotina</taxon>
        <taxon>Eurotiomycetes</taxon>
        <taxon>Eurotiomycetidae</taxon>
        <taxon>Eurotiales</taxon>
        <taxon>Aspergillaceae</taxon>
        <taxon>Aspergillus</taxon>
        <taxon>Aspergillus subgen. Circumdati</taxon>
    </lineage>
</organism>
<dbReference type="RefSeq" id="XP_015402893.1">
    <property type="nucleotide sequence ID" value="XM_015555537.1"/>
</dbReference>
<comment type="caution">
    <text evidence="4">The sequence shown here is derived from an EMBL/GenBank/DDBJ whole genome shotgun (WGS) entry which is preliminary data.</text>
</comment>
<dbReference type="SUPFAM" id="SSF48452">
    <property type="entry name" value="TPR-like"/>
    <property type="match status" value="3"/>
</dbReference>
<dbReference type="InterPro" id="IPR039340">
    <property type="entry name" value="Tfc4/TFIIIC-102/Sfc4"/>
</dbReference>
<keyword evidence="3" id="KW-1133">Transmembrane helix</keyword>
<evidence type="ECO:0000313" key="5">
    <source>
        <dbReference type="Proteomes" id="UP000037505"/>
    </source>
</evidence>
<proteinExistence type="predicted"/>
<name>A0A0L1IRI2_ASPN3</name>
<evidence type="ECO:0000256" key="2">
    <source>
        <dbReference type="SAM" id="MobiDB-lite"/>
    </source>
</evidence>
<dbReference type="STRING" id="1509407.A0A0L1IRI2"/>
<dbReference type="Proteomes" id="UP000037505">
    <property type="component" value="Unassembled WGS sequence"/>
</dbReference>
<dbReference type="GO" id="GO:0006383">
    <property type="term" value="P:transcription by RNA polymerase III"/>
    <property type="evidence" value="ECO:0007669"/>
    <property type="project" value="InterPro"/>
</dbReference>
<protein>
    <submittedName>
        <fullName evidence="4">RNA polymerase III transcription factor TFIIIC subunit (Tfc4)</fullName>
    </submittedName>
</protein>
<dbReference type="PROSITE" id="PS50005">
    <property type="entry name" value="TPR"/>
    <property type="match status" value="1"/>
</dbReference>
<dbReference type="InterPro" id="IPR011990">
    <property type="entry name" value="TPR-like_helical_dom_sf"/>
</dbReference>
<dbReference type="SMART" id="SM00028">
    <property type="entry name" value="TPR"/>
    <property type="match status" value="6"/>
</dbReference>